<dbReference type="PANTHER" id="PTHR30620">
    <property type="entry name" value="PERIPLASMIC BETA-GLUCOSIDASE-RELATED"/>
    <property type="match status" value="1"/>
</dbReference>
<evidence type="ECO:0000313" key="6">
    <source>
        <dbReference type="EMBL" id="SEN75842.1"/>
    </source>
</evidence>
<feature type="signal peptide" evidence="2">
    <location>
        <begin position="1"/>
        <end position="23"/>
    </location>
</feature>
<dbReference type="Proteomes" id="UP000199206">
    <property type="component" value="Unassembled WGS sequence"/>
</dbReference>
<protein>
    <submittedName>
        <fullName evidence="6">Exo-1,4-beta-glucosidase</fullName>
    </submittedName>
</protein>
<keyword evidence="1" id="KW-0378">Hydrolase</keyword>
<feature type="domain" description="ExoP galactose-binding-like" evidence="5">
    <location>
        <begin position="675"/>
        <end position="800"/>
    </location>
</feature>
<dbReference type="Gene3D" id="2.60.120.430">
    <property type="entry name" value="Galactose-binding lectin"/>
    <property type="match status" value="1"/>
</dbReference>
<feature type="domain" description="Glycoside hydrolase family 3 N-terminal" evidence="3">
    <location>
        <begin position="60"/>
        <end position="384"/>
    </location>
</feature>
<dbReference type="Gene3D" id="3.40.50.1700">
    <property type="entry name" value="Glycoside hydrolase family 3 C-terminal domain"/>
    <property type="match status" value="1"/>
</dbReference>
<dbReference type="PANTHER" id="PTHR30620:SF77">
    <property type="entry name" value="LYSOSOMAL BETA GLUCOSIDASE-LIKE"/>
    <property type="match status" value="1"/>
</dbReference>
<dbReference type="EMBL" id="FOCF01000012">
    <property type="protein sequence ID" value="SEN75842.1"/>
    <property type="molecule type" value="Genomic_DNA"/>
</dbReference>
<dbReference type="RefSeq" id="WP_093666994.1">
    <property type="nucleotide sequence ID" value="NZ_FOCF01000012.1"/>
</dbReference>
<dbReference type="InterPro" id="IPR041443">
    <property type="entry name" value="Exop_C"/>
</dbReference>
<keyword evidence="7" id="KW-1185">Reference proteome</keyword>
<dbReference type="PRINTS" id="PR00133">
    <property type="entry name" value="GLHYDRLASE3"/>
</dbReference>
<dbReference type="OrthoDB" id="9781691at2"/>
<feature type="chain" id="PRO_5011680319" evidence="2">
    <location>
        <begin position="24"/>
        <end position="813"/>
    </location>
</feature>
<feature type="domain" description="Glycoside hydrolase family 3 C-terminal" evidence="4">
    <location>
        <begin position="422"/>
        <end position="636"/>
    </location>
</feature>
<evidence type="ECO:0000259" key="5">
    <source>
        <dbReference type="Pfam" id="PF18559"/>
    </source>
</evidence>
<evidence type="ECO:0000256" key="2">
    <source>
        <dbReference type="SAM" id="SignalP"/>
    </source>
</evidence>
<dbReference type="Pfam" id="PF00933">
    <property type="entry name" value="Glyco_hydro_3"/>
    <property type="match status" value="1"/>
</dbReference>
<proteinExistence type="predicted"/>
<dbReference type="InterPro" id="IPR036962">
    <property type="entry name" value="Glyco_hydro_3_N_sf"/>
</dbReference>
<dbReference type="Pfam" id="PF01915">
    <property type="entry name" value="Glyco_hydro_3_C"/>
    <property type="match status" value="1"/>
</dbReference>
<dbReference type="STRING" id="1166340.SAMN05192583_3486"/>
<dbReference type="GO" id="GO:0008422">
    <property type="term" value="F:beta-glucosidase activity"/>
    <property type="evidence" value="ECO:0007669"/>
    <property type="project" value="TreeGrafter"/>
</dbReference>
<dbReference type="InterPro" id="IPR002772">
    <property type="entry name" value="Glyco_hydro_3_C"/>
</dbReference>
<dbReference type="Pfam" id="PF18559">
    <property type="entry name" value="Exop_C"/>
    <property type="match status" value="1"/>
</dbReference>
<gene>
    <name evidence="6" type="ORF">SAMN05192583_3486</name>
</gene>
<dbReference type="Gene3D" id="3.20.20.300">
    <property type="entry name" value="Glycoside hydrolase, family 3, N-terminal domain"/>
    <property type="match status" value="1"/>
</dbReference>
<dbReference type="SUPFAM" id="SSF52279">
    <property type="entry name" value="Beta-D-glucan exohydrolase, C-terminal domain"/>
    <property type="match status" value="1"/>
</dbReference>
<evidence type="ECO:0000259" key="3">
    <source>
        <dbReference type="Pfam" id="PF00933"/>
    </source>
</evidence>
<sequence length="813" mass="85524">MKFKSVLMGGVTLAAALTTAAVAQSGSTTIHPEKWPAGRSVGLVDPKTEAFITDLMRRMTLEEKVGQMVQADLSSITPDDLKKYPLGSILAGGGAPPLSGNERGPLSDWVKTAQAYRAANAQRPANHPVIPLIFGVDALHGNNNVVGAVIFPHNQALGAAHDPELVRRIGEATAQEMAVAGMEWTFGPMLTVPQDDRWGRSPEGYGEQSGTVAAMAAPIVEGLQGPPGRGTIQQGHVAASVKHFIADGGTTDGVDQGDAQVSEDALIATHLAGYPVAIRSGAMTVMASFSSWNGIKMHGNKSLLTDVLKSRLGFDGFVVGDWNGHGQIPGCTTTDCPQTFNAGLDMAMAPDSWKGLFDSTVAHVKAGDIPMARVDDAVRRILRVKAKLGLFDPARPLEAHPELMGSAAHRALAREAVAKSLILLKNNGHALPIRPGANVLVTGSHADDIGLQSGGWTLSWQGTGNTNADFPNGQSIWSGLRQAITATGGTATLSPDGRWQGRKPDVAIVVFGEQPYAELMGDIRTLEFSPSDKSALERLKALKAAGIPTVSVFISGRPLWVNPELNQSDAFVAALWPGTEGAGVADVLVAGKDGLPAHDFNGQLTFSWPKTAGQFALNQGKPGYDPLYQVGYGLSYARAAEQGRYGEAPGVSAAYANIDTYFVPGRAPEPWTLGTQGAVTMRNVDGGGRQEGARAFAWTGPGVVRVTGTTLDLRRQANAKVALRIDYRVDAALKGRVRLGFDDAARGVDATSLFAGPVGQWRTVKVSLACMGATDADLRRVTAPFALRADAPFGVSIVGLKLDADQSNVVCPK</sequence>
<dbReference type="InterPro" id="IPR001764">
    <property type="entry name" value="Glyco_hydro_3_N"/>
</dbReference>
<dbReference type="InterPro" id="IPR051915">
    <property type="entry name" value="Cellulose_Degrad_GH3"/>
</dbReference>
<dbReference type="AlphaFoldDB" id="A0A1H8J511"/>
<organism evidence="6 7">
    <name type="scientific">Sphingomonas gellani</name>
    <dbReference type="NCBI Taxonomy" id="1166340"/>
    <lineage>
        <taxon>Bacteria</taxon>
        <taxon>Pseudomonadati</taxon>
        <taxon>Pseudomonadota</taxon>
        <taxon>Alphaproteobacteria</taxon>
        <taxon>Sphingomonadales</taxon>
        <taxon>Sphingomonadaceae</taxon>
        <taxon>Sphingomonas</taxon>
    </lineage>
</organism>
<evidence type="ECO:0000313" key="7">
    <source>
        <dbReference type="Proteomes" id="UP000199206"/>
    </source>
</evidence>
<dbReference type="InterPro" id="IPR017853">
    <property type="entry name" value="GH"/>
</dbReference>
<reference evidence="7" key="1">
    <citation type="submission" date="2016-10" db="EMBL/GenBank/DDBJ databases">
        <authorList>
            <person name="Varghese N."/>
            <person name="Submissions S."/>
        </authorList>
    </citation>
    <scope>NUCLEOTIDE SEQUENCE [LARGE SCALE GENOMIC DNA]</scope>
    <source>
        <strain evidence="7">S6-262</strain>
    </source>
</reference>
<evidence type="ECO:0000259" key="4">
    <source>
        <dbReference type="Pfam" id="PF01915"/>
    </source>
</evidence>
<accession>A0A1H8J511</accession>
<dbReference type="GO" id="GO:0009251">
    <property type="term" value="P:glucan catabolic process"/>
    <property type="evidence" value="ECO:0007669"/>
    <property type="project" value="TreeGrafter"/>
</dbReference>
<evidence type="ECO:0000256" key="1">
    <source>
        <dbReference type="ARBA" id="ARBA00022801"/>
    </source>
</evidence>
<keyword evidence="2" id="KW-0732">Signal</keyword>
<name>A0A1H8J511_9SPHN</name>
<dbReference type="SUPFAM" id="SSF51445">
    <property type="entry name" value="(Trans)glycosidases"/>
    <property type="match status" value="1"/>
</dbReference>
<dbReference type="InterPro" id="IPR036881">
    <property type="entry name" value="Glyco_hydro_3_C_sf"/>
</dbReference>